<evidence type="ECO:0000313" key="1">
    <source>
        <dbReference type="EMBL" id="QGT99751.1"/>
    </source>
</evidence>
<dbReference type="KEGG" id="salq:SYNTR_1158"/>
<organism evidence="1 2">
    <name type="scientific">Candidatus Syntrophocurvum alkaliphilum</name>
    <dbReference type="NCBI Taxonomy" id="2293317"/>
    <lineage>
        <taxon>Bacteria</taxon>
        <taxon>Bacillati</taxon>
        <taxon>Bacillota</taxon>
        <taxon>Clostridia</taxon>
        <taxon>Eubacteriales</taxon>
        <taxon>Syntrophomonadaceae</taxon>
        <taxon>Candidatus Syntrophocurvum</taxon>
    </lineage>
</organism>
<evidence type="ECO:0000313" key="2">
    <source>
        <dbReference type="Proteomes" id="UP000426444"/>
    </source>
</evidence>
<name>A0A6I6DK95_9FIRM</name>
<accession>A0A6I6DK95</accession>
<reference evidence="2" key="1">
    <citation type="journal article" date="2019" name="Microbiology">
        <title>Complete Genome Sequence of an Uncultured Bacterium of the Candidate Phylum Bipolaricaulota.</title>
        <authorList>
            <person name="Kadnikov V.V."/>
            <person name="Mardanov A.V."/>
            <person name="Beletsky A.V."/>
            <person name="Frank Y.A."/>
            <person name="Karnachuk O.V."/>
            <person name="Ravin N.V."/>
        </authorList>
    </citation>
    <scope>NUCLEOTIDE SEQUENCE [LARGE SCALE GENOMIC DNA]</scope>
</reference>
<keyword evidence="2" id="KW-1185">Reference proteome</keyword>
<dbReference type="Proteomes" id="UP000426444">
    <property type="component" value="Chromosome"/>
</dbReference>
<gene>
    <name evidence="1" type="ORF">SYNTR_1158</name>
</gene>
<protein>
    <submittedName>
        <fullName evidence="1">Uncharacterized protein</fullName>
    </submittedName>
</protein>
<dbReference type="EMBL" id="CP046457">
    <property type="protein sequence ID" value="QGT99751.1"/>
    <property type="molecule type" value="Genomic_DNA"/>
</dbReference>
<proteinExistence type="predicted"/>
<sequence length="90" mass="10305">MKINLGGGIYLEIAYVYDNENLCDRYTVIFESGDALALSEIPESMDGFSRWIIVDEYDEDQLGEQVAFDSLPENVQQYVGDLKNKTFHMN</sequence>
<dbReference type="RefSeq" id="WP_156203617.1">
    <property type="nucleotide sequence ID" value="NZ_CP046457.1"/>
</dbReference>
<dbReference type="AlphaFoldDB" id="A0A6I6DK95"/>